<accession>A0A8W8HTC3</accession>
<protein>
    <submittedName>
        <fullName evidence="1">Uncharacterized protein</fullName>
    </submittedName>
</protein>
<sequence>MVEFNPMKKFLVRRENGSGVNEDTILGVRKWLTKGVDVTDFFTCCKGNFRGKSFDSEWPPSAVFLNSALCKKYHAFICDVLYEKIRSGATRVLGKVGEREMPHNFMPLTIEPSKPRLCHYDRFFNLWVKDLPFQLKTLRDVHRLEGCNAFLIATDEKSRYDSRGYFGLIYGCFVGSLTRAVKSSKHVCLTDELREELEHWGFLDSWEGCCQWRSEDSRAGELEDGHQKNSRVFFGSTLCTLWTHTMSFNNVLSIFLDKRILFVMSLTRCGLRLPFAIGMKTWIGKRLLHISP</sequence>
<evidence type="ECO:0000313" key="1">
    <source>
        <dbReference type="EnsemblMetazoa" id="G10947.1:cds"/>
    </source>
</evidence>
<dbReference type="EnsemblMetazoa" id="G10947.1">
    <property type="protein sequence ID" value="G10947.1:cds"/>
    <property type="gene ID" value="G10947"/>
</dbReference>
<reference evidence="1" key="1">
    <citation type="submission" date="2022-08" db="UniProtKB">
        <authorList>
            <consortium name="EnsemblMetazoa"/>
        </authorList>
    </citation>
    <scope>IDENTIFICATION</scope>
    <source>
        <strain evidence="1">05x7-T-G4-1.051#20</strain>
    </source>
</reference>
<dbReference type="Proteomes" id="UP000005408">
    <property type="component" value="Unassembled WGS sequence"/>
</dbReference>
<dbReference type="AlphaFoldDB" id="A0A8W8HTC3"/>
<proteinExistence type="predicted"/>
<evidence type="ECO:0000313" key="2">
    <source>
        <dbReference type="Proteomes" id="UP000005408"/>
    </source>
</evidence>
<name>A0A8W8HTC3_MAGGI</name>
<keyword evidence="2" id="KW-1185">Reference proteome</keyword>
<organism evidence="1 2">
    <name type="scientific">Magallana gigas</name>
    <name type="common">Pacific oyster</name>
    <name type="synonym">Crassostrea gigas</name>
    <dbReference type="NCBI Taxonomy" id="29159"/>
    <lineage>
        <taxon>Eukaryota</taxon>
        <taxon>Metazoa</taxon>
        <taxon>Spiralia</taxon>
        <taxon>Lophotrochozoa</taxon>
        <taxon>Mollusca</taxon>
        <taxon>Bivalvia</taxon>
        <taxon>Autobranchia</taxon>
        <taxon>Pteriomorphia</taxon>
        <taxon>Ostreida</taxon>
        <taxon>Ostreoidea</taxon>
        <taxon>Ostreidae</taxon>
        <taxon>Magallana</taxon>
    </lineage>
</organism>